<dbReference type="HOGENOM" id="CLU_041900_4_3_9"/>
<organism evidence="2 3">
    <name type="scientific">Streptococcus mutans serotype c (strain ATCC 700610 / UA159)</name>
    <dbReference type="NCBI Taxonomy" id="210007"/>
    <lineage>
        <taxon>Bacteria</taxon>
        <taxon>Bacillati</taxon>
        <taxon>Bacillota</taxon>
        <taxon>Bacilli</taxon>
        <taxon>Lactobacillales</taxon>
        <taxon>Streptococcaceae</taxon>
        <taxon>Streptococcus</taxon>
    </lineage>
</organism>
<dbReference type="OrthoDB" id="2230302at2"/>
<dbReference type="EMBL" id="AE014133">
    <property type="protein sequence ID" value="AAN59006.1"/>
    <property type="molecule type" value="Genomic_DNA"/>
</dbReference>
<evidence type="ECO:0000313" key="2">
    <source>
        <dbReference type="EMBL" id="AAN59006.1"/>
    </source>
</evidence>
<protein>
    <submittedName>
        <fullName evidence="2">Transposase</fullName>
    </submittedName>
</protein>
<accession>Q8DTK4</accession>
<dbReference type="AlphaFoldDB" id="Q8DTK4"/>
<keyword evidence="3" id="KW-1185">Reference proteome</keyword>
<dbReference type="Proteomes" id="UP000002512">
    <property type="component" value="Chromosome"/>
</dbReference>
<dbReference type="InterPro" id="IPR047951">
    <property type="entry name" value="Transpos_ISL3"/>
</dbReference>
<dbReference type="PANTHER" id="PTHR33498:SF1">
    <property type="entry name" value="TRANSPOSASE FOR INSERTION SEQUENCE ELEMENT IS1557"/>
    <property type="match status" value="1"/>
</dbReference>
<proteinExistence type="predicted"/>
<gene>
    <name evidence="2" type="ordered locus">SMU_1332c</name>
</gene>
<dbReference type="PhylomeDB" id="Q8DTK4"/>
<name>Q8DTK4_STRMU</name>
<sequence length="87" mass="9898">MSGKYDFQKASSIPILDSQRMPTVLKLKKRRFQCKACRRVSVSETPLVQKNCQISKAIWAKITQLHTEKLTNSAIAKRLHISVSVVQ</sequence>
<dbReference type="PANTHER" id="PTHR33498">
    <property type="entry name" value="TRANSPOSASE FOR INSERTION SEQUENCE ELEMENT IS1557"/>
    <property type="match status" value="1"/>
</dbReference>
<evidence type="ECO:0000259" key="1">
    <source>
        <dbReference type="Pfam" id="PF14690"/>
    </source>
</evidence>
<dbReference type="eggNOG" id="COG3464">
    <property type="taxonomic scope" value="Bacteria"/>
</dbReference>
<evidence type="ECO:0000313" key="3">
    <source>
        <dbReference type="Proteomes" id="UP000002512"/>
    </source>
</evidence>
<dbReference type="STRING" id="210007.SMU_1332c"/>
<dbReference type="KEGG" id="smu:SMU_1332c"/>
<dbReference type="DNASU" id="1028591"/>
<reference evidence="2 3" key="1">
    <citation type="journal article" date="2002" name="Proc. Natl. Acad. Sci. U.S.A.">
        <title>Genome sequence of Streptococcus mutans UA159, a cariogenic dental pathogen.</title>
        <authorList>
            <person name="Ajdic D."/>
            <person name="McShan W.M."/>
            <person name="McLaughlin R.E."/>
            <person name="Savic G."/>
            <person name="Chang J."/>
            <person name="Carson M.B."/>
            <person name="Primeaux C."/>
            <person name="Tian R."/>
            <person name="Kenton S."/>
            <person name="Jia H."/>
            <person name="Lin S."/>
            <person name="Qian Y."/>
            <person name="Li S."/>
            <person name="Zhu H."/>
            <person name="Najar F."/>
            <person name="Lai H."/>
            <person name="White J."/>
            <person name="Roe B.A."/>
            <person name="Ferretti J.J."/>
        </authorList>
    </citation>
    <scope>NUCLEOTIDE SEQUENCE [LARGE SCALE GENOMIC DNA]</scope>
    <source>
        <strain evidence="3">ATCC 700610 / UA159</strain>
    </source>
</reference>
<dbReference type="Pfam" id="PF14690">
    <property type="entry name" value="Zn_ribbon_ISL3"/>
    <property type="match status" value="1"/>
</dbReference>
<dbReference type="InterPro" id="IPR029261">
    <property type="entry name" value="Transposase_Znf"/>
</dbReference>
<feature type="domain" description="Transposase IS204/IS1001/IS1096/IS1165 zinc-finger" evidence="1">
    <location>
        <begin position="5"/>
        <end position="37"/>
    </location>
</feature>